<dbReference type="InterPro" id="IPR056022">
    <property type="entry name" value="DUF7602"/>
</dbReference>
<feature type="compositionally biased region" description="Basic and acidic residues" evidence="2">
    <location>
        <begin position="540"/>
        <end position="552"/>
    </location>
</feature>
<dbReference type="GO" id="GO:0003677">
    <property type="term" value="F:DNA binding"/>
    <property type="evidence" value="ECO:0007669"/>
    <property type="project" value="UniProtKB-KW"/>
</dbReference>
<feature type="compositionally biased region" description="Low complexity" evidence="2">
    <location>
        <begin position="1717"/>
        <end position="1729"/>
    </location>
</feature>
<accession>A0A0G4EMD4</accession>
<dbReference type="InterPro" id="IPR009057">
    <property type="entry name" value="Homeodomain-like_sf"/>
</dbReference>
<protein>
    <recommendedName>
        <fullName evidence="3">HTH CENPB-type domain-containing protein</fullName>
    </recommendedName>
</protein>
<dbReference type="InterPro" id="IPR025677">
    <property type="entry name" value="OST-HTH-assoc_dom"/>
</dbReference>
<feature type="compositionally biased region" description="Polar residues" evidence="2">
    <location>
        <begin position="643"/>
        <end position="652"/>
    </location>
</feature>
<feature type="region of interest" description="Disordered" evidence="2">
    <location>
        <begin position="628"/>
        <end position="659"/>
    </location>
</feature>
<keyword evidence="1" id="KW-0238">DNA-binding</keyword>
<dbReference type="InterPro" id="IPR006600">
    <property type="entry name" value="HTH_CenpB_DNA-bd_dom"/>
</dbReference>
<feature type="compositionally biased region" description="Polar residues" evidence="2">
    <location>
        <begin position="200"/>
        <end position="215"/>
    </location>
</feature>
<feature type="compositionally biased region" description="Pro residues" evidence="2">
    <location>
        <begin position="434"/>
        <end position="445"/>
    </location>
</feature>
<dbReference type="STRING" id="1169540.A0A0G4EMD4"/>
<evidence type="ECO:0000256" key="1">
    <source>
        <dbReference type="ARBA" id="ARBA00023125"/>
    </source>
</evidence>
<feature type="region of interest" description="Disordered" evidence="2">
    <location>
        <begin position="103"/>
        <end position="135"/>
    </location>
</feature>
<evidence type="ECO:0000256" key="2">
    <source>
        <dbReference type="SAM" id="MobiDB-lite"/>
    </source>
</evidence>
<name>A0A0G4EMD4_VITBC</name>
<sequence length="1750" mass="187534">MARLGESSGGIVGVSSVPIDTYPSCHVGKHFCKICGDGRDCYGRDCPRAPHCPDRIRHLSRSASSGYDGKYSDACTKPNTTQTGGECANGQATTTCAPPSVNGTLPAGFGQPDGPGGLPLQQESTEAPAVHGNVSAGDAHTADELQHGHADAPMHPHSAAGENLPSEAPVDASVRVCMSALGEWVHRGGEWVHRGESLPPSRQSAPPTTQHTSKVTTERAGEVTLGERLLLVDEFKQRKRAGQDVSMVRFAHEKGVGVRSFERWHSAITKQREAGMPLTDPTKKRSRRPKYQEIEDQLVNWMAFQRPSAGSTGVSPKAVRAKAMEIAGRLGVDAFSASNSWMAGFKKRYQQSVQLNGQPAAAAAAADADSGTDGITMKEEEDFTHTNHLPFTHTNHLPEGCGPCPSSVAPFPACGSTPLVAGSAAPATEQPICPFFPDPPAPPLPGSQQSDSLEGALMQQTPAPAAPAAPAQSHHTASFGAEFATAAAPAAAAPASPEQTYNTHRFNEPRKRPASSTNRQSSMGAPEGQPAAAAADVETSDVHMGGEGDAGRGSKPSGGNTMSMVQSTAQIEPPMKIHRDDTRSHREARPSVVLFDPLVKSAATVDDRLSAVQEVALTVDDHLSSLLQDEDDGTLLPEGTAPETVSTGSPTNEGDRDTPQQTHVIADSSLSADEWISLRNCLIQYLERAGPTQQDSPTRLRELRCQLPALRALLLYALTSLYEDQIHPFFCDIERRLQELQAPPVVEKHFLALYSLMPAVYEVTPAPHDNTATTRDSPFVRPFPFPSPSTRVYLRSEHIPCGFRGWVDQKSSVNPYPERVWRQLSDYLCALLRDGGCGRGEATGELAYQFKGGRYGMAMELKKRSLHWTNEWTLGEMCHIVQLAITKGLLAYENNILQPVAVCKGIASAVLEVTPRTQAQPTSPTTPTSPGFPSTTITTSDCLADECDGRGGRGGGAACLKDVELAKECISISQGILRRQFKRRVKVDEVCRVYKNRDNRVTIHATNYIPEPGMEPLTPLTARGCGPCPSSVAPFPACGSTPLVAGSAAPATEQPIYPPHRRLSADPHSTLLTPSLGSQQSDPLEGAGMQQPPGAGVLFTAQEQMHDEDAADMVDGSFVSRQDRPALCGHSSGGQVCPVSSEQMSMAASTAWSWRPPDPPFCFLDHPPLALEPRCGDPPSPMCGDPPSPSAYRTRSLTSGAWPIFTRLSVLFALRHHWNTIELDRIRCPSLADPRDTSAPAEDRHVWLTAASAESIMGAEGWDISLLPAAIDADARRLPLRHLYRLQVFRKPAKYLYERATKYDDQCSVRVYRGGQLVEAIRYVPVGKGDDDKRCATCVMPRDGGGVCGRHTLPQNMVIVHLQRTHGRKLLTEAQGLHAPSGPCVDDGRPNDCASIGSSPEPAVTNNQQPRRDGEESTSSPYVDATGIPTPFDRPLAVSTLIAGGEPPAEQSVAAGGPVTHDGPFCPMQEVVPWPPSLPSSQRPDEVPWADETLVDSFFLPKQNEERFDAQICRSIGAMAAVASSSSAAGSRPQTPQLLSRRGPQCYEEGTRVWMVSTVAKRGMALAEVYRVQPTEGGTVVYMREVGGTELFQKVVPHNQTQTPPYQQLGPDGDGKLFRCTHREGVVNSGETNAGAQPSKSVCVGDGNKRARVAANPAAAAGGAVEDGDAEQQQRIETICSLVMEFLPLHVLIPLSLWLAKSTKQMWEQVGPATHGSSSTAPPRTTSTAGDRRPRAAPFGSGSLSITSSG</sequence>
<feature type="region of interest" description="Disordered" evidence="2">
    <location>
        <begin position="916"/>
        <end position="935"/>
    </location>
</feature>
<dbReference type="SUPFAM" id="SSF46689">
    <property type="entry name" value="Homeodomain-like"/>
    <property type="match status" value="1"/>
</dbReference>
<feature type="region of interest" description="Disordered" evidence="2">
    <location>
        <begin position="431"/>
        <end position="451"/>
    </location>
</feature>
<feature type="compositionally biased region" description="Polar residues" evidence="2">
    <location>
        <begin position="1070"/>
        <end position="1082"/>
    </location>
</feature>
<reference evidence="4 5" key="1">
    <citation type="submission" date="2014-11" db="EMBL/GenBank/DDBJ databases">
        <authorList>
            <person name="Zhu J."/>
            <person name="Qi W."/>
            <person name="Song R."/>
        </authorList>
    </citation>
    <scope>NUCLEOTIDE SEQUENCE [LARGE SCALE GENOMIC DNA]</scope>
</reference>
<feature type="compositionally biased region" description="Polar residues" evidence="2">
    <location>
        <begin position="557"/>
        <end position="570"/>
    </location>
</feature>
<dbReference type="Pfam" id="PF24549">
    <property type="entry name" value="DUF7602"/>
    <property type="match status" value="1"/>
</dbReference>
<feature type="region of interest" description="Disordered" evidence="2">
    <location>
        <begin position="1064"/>
        <end position="1089"/>
    </location>
</feature>
<proteinExistence type="predicted"/>
<evidence type="ECO:0000313" key="5">
    <source>
        <dbReference type="Proteomes" id="UP000041254"/>
    </source>
</evidence>
<dbReference type="VEuPathDB" id="CryptoDB:Vbra_5134"/>
<feature type="compositionally biased region" description="Low complexity" evidence="2">
    <location>
        <begin position="488"/>
        <end position="498"/>
    </location>
</feature>
<feature type="domain" description="HTH CENPB-type" evidence="3">
    <location>
        <begin position="282"/>
        <end position="355"/>
    </location>
</feature>
<feature type="region of interest" description="Disordered" evidence="2">
    <location>
        <begin position="192"/>
        <end position="219"/>
    </location>
</feature>
<feature type="region of interest" description="Disordered" evidence="2">
    <location>
        <begin position="1710"/>
        <end position="1750"/>
    </location>
</feature>
<feature type="region of interest" description="Disordered" evidence="2">
    <location>
        <begin position="488"/>
        <end position="573"/>
    </location>
</feature>
<dbReference type="EMBL" id="CDMY01000264">
    <property type="protein sequence ID" value="CEL98155.1"/>
    <property type="molecule type" value="Genomic_DNA"/>
</dbReference>
<feature type="region of interest" description="Disordered" evidence="2">
    <location>
        <begin position="1380"/>
        <end position="1431"/>
    </location>
</feature>
<dbReference type="InParanoid" id="A0A0G4EMD4"/>
<dbReference type="Pfam" id="PF14418">
    <property type="entry name" value="OHA"/>
    <property type="match status" value="1"/>
</dbReference>
<keyword evidence="5" id="KW-1185">Reference proteome</keyword>
<evidence type="ECO:0000259" key="3">
    <source>
        <dbReference type="PROSITE" id="PS51253"/>
    </source>
</evidence>
<dbReference type="Gene3D" id="1.10.10.60">
    <property type="entry name" value="Homeodomain-like"/>
    <property type="match status" value="1"/>
</dbReference>
<evidence type="ECO:0000313" key="4">
    <source>
        <dbReference type="EMBL" id="CEL98155.1"/>
    </source>
</evidence>
<gene>
    <name evidence="4" type="ORF">Vbra_5134</name>
</gene>
<organism evidence="4 5">
    <name type="scientific">Vitrella brassicaformis (strain CCMP3155)</name>
    <dbReference type="NCBI Taxonomy" id="1169540"/>
    <lineage>
        <taxon>Eukaryota</taxon>
        <taxon>Sar</taxon>
        <taxon>Alveolata</taxon>
        <taxon>Colpodellida</taxon>
        <taxon>Vitrellaceae</taxon>
        <taxon>Vitrella</taxon>
    </lineage>
</organism>
<dbReference type="Proteomes" id="UP000041254">
    <property type="component" value="Unassembled WGS sequence"/>
</dbReference>
<feature type="compositionally biased region" description="Polar residues" evidence="2">
    <location>
        <begin position="514"/>
        <end position="523"/>
    </location>
</feature>
<dbReference type="PROSITE" id="PS51253">
    <property type="entry name" value="HTH_CENPB"/>
    <property type="match status" value="1"/>
</dbReference>
<dbReference type="Pfam" id="PF03221">
    <property type="entry name" value="HTH_Tnp_Tc5"/>
    <property type="match status" value="1"/>
</dbReference>